<dbReference type="EMBL" id="CAJOBB010001101">
    <property type="protein sequence ID" value="CAF3808692.1"/>
    <property type="molecule type" value="Genomic_DNA"/>
</dbReference>
<sequence>MFHQTNSATLHLHYDIEKPGYHGLDRRHYPEKHRFSLSESVYKPRGRAHIPSPPLEDEKWRPHGRNIRPHYSNVGPDWHSRLRYIRSPHNPDTKPTLPVSIIEQNLHFVRAYPQNYQRSTNEWTYFTDESADHRPAKRNLFANIHLRSIEDLGDENVHMTQIGHKRKVYDIRNGLPKRSDGDKSYRRVEFEPDFHKLGSTLPAINFGHMKSVDELNQTFIPMKNETLHVIDDKEFEEKERKREYDESIKEVHRLDNWKPAECLKSAFNVFPTSSKDKRAGKRRGHFR</sequence>
<gene>
    <name evidence="2" type="ORF">IZO911_LOCUS24210</name>
    <name evidence="3" type="ORF">KXQ929_LOCUS17490</name>
</gene>
<dbReference type="InterPro" id="IPR029165">
    <property type="entry name" value="SASRP1"/>
</dbReference>
<protein>
    <submittedName>
        <fullName evidence="2">Uncharacterized protein</fullName>
    </submittedName>
</protein>
<dbReference type="PANTHER" id="PTHR35845:SF1">
    <property type="entry name" value="SPERMATOGENESIS-ASSOCIATED SERINE-RICH PROTEIN 1"/>
    <property type="match status" value="1"/>
</dbReference>
<dbReference type="PANTHER" id="PTHR35845">
    <property type="entry name" value="SPERMATOGENESIS-ASSOCIATED SERINE-RICH PROTEIN 1"/>
    <property type="match status" value="1"/>
</dbReference>
<comment type="caution">
    <text evidence="2">The sequence shown here is derived from an EMBL/GenBank/DDBJ whole genome shotgun (WGS) entry which is preliminary data.</text>
</comment>
<name>A0A814QP10_9BILA</name>
<evidence type="ECO:0000313" key="2">
    <source>
        <dbReference type="EMBL" id="CAF1122254.1"/>
    </source>
</evidence>
<feature type="region of interest" description="Disordered" evidence="1">
    <location>
        <begin position="36"/>
        <end position="72"/>
    </location>
</feature>
<dbReference type="Pfam" id="PF15160">
    <property type="entry name" value="SASRP1"/>
    <property type="match status" value="1"/>
</dbReference>
<organism evidence="2 4">
    <name type="scientific">Adineta steineri</name>
    <dbReference type="NCBI Taxonomy" id="433720"/>
    <lineage>
        <taxon>Eukaryota</taxon>
        <taxon>Metazoa</taxon>
        <taxon>Spiralia</taxon>
        <taxon>Gnathifera</taxon>
        <taxon>Rotifera</taxon>
        <taxon>Eurotatoria</taxon>
        <taxon>Bdelloidea</taxon>
        <taxon>Adinetida</taxon>
        <taxon>Adinetidae</taxon>
        <taxon>Adineta</taxon>
    </lineage>
</organism>
<dbReference type="Proteomes" id="UP000663868">
    <property type="component" value="Unassembled WGS sequence"/>
</dbReference>
<accession>A0A814QP10</accession>
<dbReference type="AlphaFoldDB" id="A0A814QP10"/>
<reference evidence="2" key="1">
    <citation type="submission" date="2021-02" db="EMBL/GenBank/DDBJ databases">
        <authorList>
            <person name="Nowell W R."/>
        </authorList>
    </citation>
    <scope>NUCLEOTIDE SEQUENCE</scope>
</reference>
<evidence type="ECO:0000256" key="1">
    <source>
        <dbReference type="SAM" id="MobiDB-lite"/>
    </source>
</evidence>
<proteinExistence type="predicted"/>
<dbReference type="Proteomes" id="UP000663860">
    <property type="component" value="Unassembled WGS sequence"/>
</dbReference>
<evidence type="ECO:0000313" key="4">
    <source>
        <dbReference type="Proteomes" id="UP000663860"/>
    </source>
</evidence>
<dbReference type="EMBL" id="CAJNOE010000289">
    <property type="protein sequence ID" value="CAF1122254.1"/>
    <property type="molecule type" value="Genomic_DNA"/>
</dbReference>
<evidence type="ECO:0000313" key="3">
    <source>
        <dbReference type="EMBL" id="CAF3808692.1"/>
    </source>
</evidence>